<evidence type="ECO:0000313" key="2">
    <source>
        <dbReference type="EMBL" id="CAB4131777.1"/>
    </source>
</evidence>
<dbReference type="EMBL" id="LR796252">
    <property type="protein sequence ID" value="CAB4131777.1"/>
    <property type="molecule type" value="Genomic_DNA"/>
</dbReference>
<dbReference type="InterPro" id="IPR053802">
    <property type="entry name" value="DUF6950"/>
</dbReference>
<name>A0A6J5LFC1_9CAUD</name>
<gene>
    <name evidence="2" type="ORF">UFOVP131_48</name>
</gene>
<proteinExistence type="predicted"/>
<reference evidence="2" key="1">
    <citation type="submission" date="2020-04" db="EMBL/GenBank/DDBJ databases">
        <authorList>
            <person name="Chiriac C."/>
            <person name="Salcher M."/>
            <person name="Ghai R."/>
            <person name="Kavagutti S V."/>
        </authorList>
    </citation>
    <scope>NUCLEOTIDE SEQUENCE</scope>
</reference>
<feature type="domain" description="DUF6950" evidence="1">
    <location>
        <begin position="2"/>
        <end position="140"/>
    </location>
</feature>
<accession>A0A6J5LFC1</accession>
<organism evidence="2">
    <name type="scientific">uncultured Caudovirales phage</name>
    <dbReference type="NCBI Taxonomy" id="2100421"/>
    <lineage>
        <taxon>Viruses</taxon>
        <taxon>Duplodnaviria</taxon>
        <taxon>Heunggongvirae</taxon>
        <taxon>Uroviricota</taxon>
        <taxon>Caudoviricetes</taxon>
        <taxon>Peduoviridae</taxon>
        <taxon>Maltschvirus</taxon>
        <taxon>Maltschvirus maltsch</taxon>
    </lineage>
</organism>
<dbReference type="Pfam" id="PF22262">
    <property type="entry name" value="DUF6950"/>
    <property type="match status" value="1"/>
</dbReference>
<evidence type="ECO:0000259" key="1">
    <source>
        <dbReference type="Pfam" id="PF22262"/>
    </source>
</evidence>
<sequence>MTRLDNWQTNLSELLKSRMAEPFHIERFNCLMWGFEAAQAVTGVDHYLPFRGKFKSAKGAAKVLRQVGQAETCVELLERLFGEKKPLAFARRGDIVAADVATLGLSLPSDVELFGPAIGVAYGLNTYFLGENGLVPVETLRLGPESYGFHC</sequence>
<protein>
    <recommendedName>
        <fullName evidence="1">DUF6950 domain-containing protein</fullName>
    </recommendedName>
</protein>